<sequence length="67" mass="7230">MTITVTDTAAATQQRITPQVSESVNADGWRVWTARAELTPGTYDVKATVQLIEPVGVVTENKVVEVS</sequence>
<organism evidence="1 2">
    <name type="scientific">Tessaracoccus defluvii</name>
    <dbReference type="NCBI Taxonomy" id="1285901"/>
    <lineage>
        <taxon>Bacteria</taxon>
        <taxon>Bacillati</taxon>
        <taxon>Actinomycetota</taxon>
        <taxon>Actinomycetes</taxon>
        <taxon>Propionibacteriales</taxon>
        <taxon>Propionibacteriaceae</taxon>
        <taxon>Tessaracoccus</taxon>
    </lineage>
</organism>
<dbReference type="RefSeq" id="WP_187721089.1">
    <property type="nucleotide sequence ID" value="NZ_CP060789.1"/>
</dbReference>
<protein>
    <recommendedName>
        <fullName evidence="3">Bacterial Ig-like domain-containing protein</fullName>
    </recommendedName>
</protein>
<dbReference type="KEGG" id="tdf:H9L22_18150"/>
<accession>A0A7H0H603</accession>
<dbReference type="Proteomes" id="UP000516117">
    <property type="component" value="Chromosome"/>
</dbReference>
<evidence type="ECO:0000313" key="1">
    <source>
        <dbReference type="EMBL" id="QNP55969.1"/>
    </source>
</evidence>
<evidence type="ECO:0000313" key="2">
    <source>
        <dbReference type="Proteomes" id="UP000516117"/>
    </source>
</evidence>
<name>A0A7H0H603_9ACTN</name>
<gene>
    <name evidence="1" type="ORF">H9L22_18150</name>
</gene>
<proteinExistence type="predicted"/>
<dbReference type="AlphaFoldDB" id="A0A7H0H603"/>
<dbReference type="EMBL" id="CP060789">
    <property type="protein sequence ID" value="QNP55969.1"/>
    <property type="molecule type" value="Genomic_DNA"/>
</dbReference>
<reference evidence="1 2" key="1">
    <citation type="submission" date="2020-08" db="EMBL/GenBank/DDBJ databases">
        <title>Genome sequence of Tessaracoccus defluvii JCM 17540T.</title>
        <authorList>
            <person name="Hyun D.-W."/>
            <person name="Bae J.-W."/>
        </authorList>
    </citation>
    <scope>NUCLEOTIDE SEQUENCE [LARGE SCALE GENOMIC DNA]</scope>
    <source>
        <strain evidence="1 2">JCM 17540</strain>
    </source>
</reference>
<evidence type="ECO:0008006" key="3">
    <source>
        <dbReference type="Google" id="ProtNLM"/>
    </source>
</evidence>
<keyword evidence="2" id="KW-1185">Reference proteome</keyword>